<evidence type="ECO:0000313" key="9">
    <source>
        <dbReference type="EMBL" id="GHF18836.1"/>
    </source>
</evidence>
<comment type="similarity">
    <text evidence="5">Belongs to the bacterial ribosomal protein bL25 family. CTC subfamily.</text>
</comment>
<dbReference type="InterPro" id="IPR037121">
    <property type="entry name" value="Ribosomal_bL25_C"/>
</dbReference>
<keyword evidence="10" id="KW-1185">Reference proteome</keyword>
<dbReference type="Proteomes" id="UP000617531">
    <property type="component" value="Unassembled WGS sequence"/>
</dbReference>
<dbReference type="CDD" id="cd00495">
    <property type="entry name" value="Ribosomal_L25_TL5_CTC"/>
    <property type="match status" value="1"/>
</dbReference>
<accession>A0A8J3M505</accession>
<evidence type="ECO:0000313" key="10">
    <source>
        <dbReference type="Proteomes" id="UP000617531"/>
    </source>
</evidence>
<dbReference type="AlphaFoldDB" id="A0A8J3M505"/>
<dbReference type="SUPFAM" id="SSF50715">
    <property type="entry name" value="Ribosomal protein L25-like"/>
    <property type="match status" value="1"/>
</dbReference>
<dbReference type="RefSeq" id="WP_191283312.1">
    <property type="nucleotide sequence ID" value="NZ_BNAI01000003.1"/>
</dbReference>
<dbReference type="Gene3D" id="2.40.240.10">
    <property type="entry name" value="Ribosomal Protein L25, Chain P"/>
    <property type="match status" value="1"/>
</dbReference>
<comment type="caution">
    <text evidence="9">The sequence shown here is derived from an EMBL/GenBank/DDBJ whole genome shotgun (WGS) entry which is preliminary data.</text>
</comment>
<feature type="domain" description="Large ribosomal subunit protein bL25 beta" evidence="8">
    <location>
        <begin position="105"/>
        <end position="183"/>
    </location>
</feature>
<feature type="compositionally biased region" description="Acidic residues" evidence="6">
    <location>
        <begin position="194"/>
        <end position="211"/>
    </location>
</feature>
<feature type="compositionally biased region" description="Low complexity" evidence="6">
    <location>
        <begin position="212"/>
        <end position="221"/>
    </location>
</feature>
<dbReference type="InterPro" id="IPR029751">
    <property type="entry name" value="Ribosomal_L25_dom"/>
</dbReference>
<evidence type="ECO:0000256" key="5">
    <source>
        <dbReference type="HAMAP-Rule" id="MF_01334"/>
    </source>
</evidence>
<keyword evidence="3 5" id="KW-0689">Ribosomal protein</keyword>
<dbReference type="InterPro" id="IPR001021">
    <property type="entry name" value="Ribosomal_bL25_long"/>
</dbReference>
<dbReference type="HAMAP" id="MF_01334">
    <property type="entry name" value="Ribosomal_bL25_CTC"/>
    <property type="match status" value="1"/>
</dbReference>
<feature type="domain" description="Large ribosomal subunit protein bL25 L25" evidence="7">
    <location>
        <begin position="13"/>
        <end position="97"/>
    </location>
</feature>
<feature type="region of interest" description="Disordered" evidence="6">
    <location>
        <begin position="194"/>
        <end position="221"/>
    </location>
</feature>
<dbReference type="GO" id="GO:0008097">
    <property type="term" value="F:5S rRNA binding"/>
    <property type="evidence" value="ECO:0007669"/>
    <property type="project" value="InterPro"/>
</dbReference>
<dbReference type="NCBIfam" id="TIGR00731">
    <property type="entry name" value="bL25_bact_ctc"/>
    <property type="match status" value="1"/>
</dbReference>
<evidence type="ECO:0000256" key="6">
    <source>
        <dbReference type="SAM" id="MobiDB-lite"/>
    </source>
</evidence>
<dbReference type="InterPro" id="IPR011035">
    <property type="entry name" value="Ribosomal_bL25/Gln-tRNA_synth"/>
</dbReference>
<dbReference type="InterPro" id="IPR020930">
    <property type="entry name" value="Ribosomal_uL5_bac-type"/>
</dbReference>
<comment type="function">
    <text evidence="5">This is one of the proteins that binds to the 5S RNA in the ribosome where it forms part of the central protuberance.</text>
</comment>
<sequence length="221" mass="23072">MADNTKPAQDNKLTVEVRTEFGKGFARRLRAAGKIPAVIYGHGTEPQHVALPGHETALIIRKANQVLDLQIGGKSQLALVKDVQKDPVHQVIEHLDLIVVRAGEKVTVDVPVHLEGESAPETSVNLDSTTISLEVEATHIPESITVSIEGLTEGSHILAKDVKLPAGATLVTDPEVLIVGITGEAQVDLGEAEEVAAEGEAAEGEAAESAEGDAAAAEAAE</sequence>
<dbReference type="GO" id="GO:0006412">
    <property type="term" value="P:translation"/>
    <property type="evidence" value="ECO:0007669"/>
    <property type="project" value="UniProtKB-UniRule"/>
</dbReference>
<reference evidence="9" key="1">
    <citation type="journal article" date="2014" name="Int. J. Syst. Evol. Microbiol.">
        <title>Complete genome sequence of Corynebacterium casei LMG S-19264T (=DSM 44701T), isolated from a smear-ripened cheese.</title>
        <authorList>
            <consortium name="US DOE Joint Genome Institute (JGI-PGF)"/>
            <person name="Walter F."/>
            <person name="Albersmeier A."/>
            <person name="Kalinowski J."/>
            <person name="Ruckert C."/>
        </authorList>
    </citation>
    <scope>NUCLEOTIDE SEQUENCE</scope>
    <source>
        <strain evidence="9">CGMCC 1.16548</strain>
    </source>
</reference>
<evidence type="ECO:0000259" key="8">
    <source>
        <dbReference type="Pfam" id="PF14693"/>
    </source>
</evidence>
<evidence type="ECO:0000256" key="1">
    <source>
        <dbReference type="ARBA" id="ARBA00022730"/>
    </source>
</evidence>
<protein>
    <recommendedName>
        <fullName evidence="5">Large ribosomal subunit protein bL25</fullName>
    </recommendedName>
    <alternativeName>
        <fullName evidence="5">General stress protein CTC</fullName>
    </alternativeName>
</protein>
<dbReference type="PANTHER" id="PTHR33284:SF1">
    <property type="entry name" value="RIBOSOMAL PROTEIN L25_GLN-TRNA SYNTHETASE, ANTI-CODON-BINDING DOMAIN-CONTAINING PROTEIN"/>
    <property type="match status" value="1"/>
</dbReference>
<evidence type="ECO:0000256" key="4">
    <source>
        <dbReference type="ARBA" id="ARBA00023274"/>
    </source>
</evidence>
<organism evidence="9 10">
    <name type="scientific">Pseudolysinimonas yzui</name>
    <dbReference type="NCBI Taxonomy" id="2708254"/>
    <lineage>
        <taxon>Bacteria</taxon>
        <taxon>Bacillati</taxon>
        <taxon>Actinomycetota</taxon>
        <taxon>Actinomycetes</taxon>
        <taxon>Micrococcales</taxon>
        <taxon>Microbacteriaceae</taxon>
        <taxon>Pseudolysinimonas</taxon>
    </lineage>
</organism>
<dbReference type="GO" id="GO:0003735">
    <property type="term" value="F:structural constituent of ribosome"/>
    <property type="evidence" value="ECO:0007669"/>
    <property type="project" value="InterPro"/>
</dbReference>
<reference evidence="9" key="2">
    <citation type="submission" date="2020-09" db="EMBL/GenBank/DDBJ databases">
        <authorList>
            <person name="Sun Q."/>
            <person name="Zhou Y."/>
        </authorList>
    </citation>
    <scope>NUCLEOTIDE SEQUENCE</scope>
    <source>
        <strain evidence="9">CGMCC 1.16548</strain>
    </source>
</reference>
<dbReference type="Pfam" id="PF14693">
    <property type="entry name" value="Ribosomal_TL5_C"/>
    <property type="match status" value="1"/>
</dbReference>
<dbReference type="InterPro" id="IPR020057">
    <property type="entry name" value="Ribosomal_bL25_b-dom"/>
</dbReference>
<evidence type="ECO:0000256" key="3">
    <source>
        <dbReference type="ARBA" id="ARBA00022980"/>
    </source>
</evidence>
<comment type="subunit">
    <text evidence="5">Part of the 50S ribosomal subunit; part of the 5S rRNA/L5/L18/L25 subcomplex. Contacts the 5S rRNA. Binds to the 5S rRNA independently of L5 and L18.</text>
</comment>
<dbReference type="GO" id="GO:0022625">
    <property type="term" value="C:cytosolic large ribosomal subunit"/>
    <property type="evidence" value="ECO:0007669"/>
    <property type="project" value="TreeGrafter"/>
</dbReference>
<gene>
    <name evidence="5 9" type="primary">rplY</name>
    <name evidence="5" type="synonym">ctc</name>
    <name evidence="9" type="ORF">GCM10011600_19740</name>
</gene>
<keyword evidence="1 5" id="KW-0699">rRNA-binding</keyword>
<proteinExistence type="inferred from homology"/>
<evidence type="ECO:0000259" key="7">
    <source>
        <dbReference type="Pfam" id="PF01386"/>
    </source>
</evidence>
<dbReference type="EMBL" id="BNAI01000003">
    <property type="protein sequence ID" value="GHF18836.1"/>
    <property type="molecule type" value="Genomic_DNA"/>
</dbReference>
<evidence type="ECO:0000256" key="2">
    <source>
        <dbReference type="ARBA" id="ARBA00022884"/>
    </source>
</evidence>
<name>A0A8J3M505_9MICO</name>
<keyword evidence="4 5" id="KW-0687">Ribonucleoprotein</keyword>
<keyword evidence="2 5" id="KW-0694">RNA-binding</keyword>
<dbReference type="Pfam" id="PF01386">
    <property type="entry name" value="Ribosomal_L25p"/>
    <property type="match status" value="1"/>
</dbReference>
<dbReference type="NCBIfam" id="NF004131">
    <property type="entry name" value="PRK05618.2-1"/>
    <property type="match status" value="1"/>
</dbReference>
<dbReference type="Gene3D" id="2.170.120.20">
    <property type="entry name" value="Ribosomal protein L25, beta domain"/>
    <property type="match status" value="1"/>
</dbReference>
<dbReference type="InterPro" id="IPR020056">
    <property type="entry name" value="Rbsml_bL25/Gln-tRNA_synth_N"/>
</dbReference>
<dbReference type="PANTHER" id="PTHR33284">
    <property type="entry name" value="RIBOSOMAL PROTEIN L25/GLN-TRNA SYNTHETASE, ANTI-CODON-BINDING DOMAIN-CONTAINING PROTEIN"/>
    <property type="match status" value="1"/>
</dbReference>